<dbReference type="GO" id="GO:0016787">
    <property type="term" value="F:hydrolase activity"/>
    <property type="evidence" value="ECO:0007669"/>
    <property type="project" value="UniProtKB-KW"/>
</dbReference>
<evidence type="ECO:0000259" key="9">
    <source>
        <dbReference type="PROSITE" id="PS50994"/>
    </source>
</evidence>
<dbReference type="FunFam" id="1.10.340.70:FF:000001">
    <property type="entry name" value="Retrovirus-related Pol polyprotein from transposon gypsy-like Protein"/>
    <property type="match status" value="1"/>
</dbReference>
<keyword evidence="2" id="KW-0548">Nucleotidyltransferase</keyword>
<dbReference type="RefSeq" id="XP_010278719.1">
    <property type="nucleotide sequence ID" value="XM_010280417.1"/>
</dbReference>
<evidence type="ECO:0000256" key="7">
    <source>
        <dbReference type="SAM" id="Coils"/>
    </source>
</evidence>
<dbReference type="InterPro" id="IPR041588">
    <property type="entry name" value="Integrase_H2C2"/>
</dbReference>
<dbReference type="Gene3D" id="1.10.340.70">
    <property type="match status" value="1"/>
</dbReference>
<sequence>MEIPEEHRVKLVAFRLKGGASVWWKRMRETRIREGRGPIRTWRRMKQLIRGRFLPPNYEQYMFESYQRCAQGSRSVNEYTSEFLRLAERNQLSESDNQQAACYLSGLRPAIRDKIGVQMVLSVQETRNLALKAELMFQEKTRGDNYHRYSGSDRPTTVDKNKSAPGVQPSHPTSTTNAGKAITGGNTRVGHRSSDYPRRKAVNMVEREEEEDVEEEVYCGPDGEDEEGSCEHEEYTDVIQKLQLIPEKHPNPYTIRWIKEVGGVWVEERCKVPFSIGKYSDEVYCDIVDMDACHILLERHWQFDTDAKHLGRKNTYQLEKEGVRYTLLPMAERSTPKAPKTDEKNSLTIMHHHAEFVKECKDTREVHLLVVKGESKNETLEGNKILVEVQELLDEFHDVVSDELPKGLPPMRDIQHHIDFVPSASLTNLPHYRMSPKENEILREKVEELLKKGHIQGLLSQEKIPIAFFSEKLCEARKKWSTYDKEFYVVVRALKTWEHYLIAKEFVLYIDHQALKYLSKQKQLRSDLHARWSAFLDKFPYKIMYKARQQNTVADALSRRVALIKTLSVEIVGFECLKDLYAQDEDFQQAWEKCMNRQPVGDFYIHDGFLMKGEQLCIPCTSLREKIIKDLHGGGLAGHLGRDKTIEAVKGRYYWPKLRRDVTTIVSRCYICQTAKGQAQNTGLYMPLPIPTAIWEDLPMDFVLGLPKTPRNMDSVFIVVDRFSKMAHFLPCKKTADATATAKLFFKEIVRLHGVPKTITSDRDTRFLSHFWMTLWRLFDSSLNFSSTAHPQTDGLTEVVNRTLGNLIRSISRERPKQWDFAIAQAEFAYNNAVHSSTGRSPFSIVYMKVPNHALDLVKLPRVPNALAEQLAEQIQSVQDAVKQKLEQTNAKYKMAKDKHRRHQVFDVGDEVMVFLRNERIPGKV</sequence>
<dbReference type="GO" id="GO:0015074">
    <property type="term" value="P:DNA integration"/>
    <property type="evidence" value="ECO:0007669"/>
    <property type="project" value="InterPro"/>
</dbReference>
<accession>A0A1U8BMW6</accession>
<dbReference type="PANTHER" id="PTHR35046">
    <property type="entry name" value="ZINC KNUCKLE (CCHC-TYPE) FAMILY PROTEIN"/>
    <property type="match status" value="1"/>
</dbReference>
<dbReference type="InParanoid" id="A0A1U8BMW6"/>
<dbReference type="GO" id="GO:0003676">
    <property type="term" value="F:nucleic acid binding"/>
    <property type="evidence" value="ECO:0007669"/>
    <property type="project" value="InterPro"/>
</dbReference>
<proteinExistence type="predicted"/>
<dbReference type="OMA" id="VERCRIC"/>
<dbReference type="InterPro" id="IPR036397">
    <property type="entry name" value="RNaseH_sf"/>
</dbReference>
<dbReference type="InterPro" id="IPR005162">
    <property type="entry name" value="Retrotrans_gag_dom"/>
</dbReference>
<feature type="compositionally biased region" description="Basic and acidic residues" evidence="8">
    <location>
        <begin position="144"/>
        <end position="162"/>
    </location>
</feature>
<dbReference type="Proteomes" id="UP000189703">
    <property type="component" value="Unplaced"/>
</dbReference>
<dbReference type="SUPFAM" id="SSF53098">
    <property type="entry name" value="Ribonuclease H-like"/>
    <property type="match status" value="1"/>
</dbReference>
<dbReference type="SUPFAM" id="SSF56672">
    <property type="entry name" value="DNA/RNA polymerases"/>
    <property type="match status" value="2"/>
</dbReference>
<feature type="domain" description="Integrase catalytic" evidence="9">
    <location>
        <begin position="685"/>
        <end position="850"/>
    </location>
</feature>
<dbReference type="Gene3D" id="3.10.10.10">
    <property type="entry name" value="HIV Type 1 Reverse Transcriptase, subunit A, domain 1"/>
    <property type="match status" value="1"/>
</dbReference>
<keyword evidence="6" id="KW-0695">RNA-directed DNA polymerase</keyword>
<feature type="region of interest" description="Disordered" evidence="8">
    <location>
        <begin position="144"/>
        <end position="229"/>
    </location>
</feature>
<dbReference type="AlphaFoldDB" id="A0A1U8BMW6"/>
<dbReference type="CDD" id="cd00303">
    <property type="entry name" value="retropepsin_like"/>
    <property type="match status" value="1"/>
</dbReference>
<dbReference type="Pfam" id="PF17917">
    <property type="entry name" value="RT_RNaseH"/>
    <property type="match status" value="1"/>
</dbReference>
<evidence type="ECO:0000256" key="1">
    <source>
        <dbReference type="ARBA" id="ARBA00022679"/>
    </source>
</evidence>
<dbReference type="CDD" id="cd09274">
    <property type="entry name" value="RNase_HI_RT_Ty3"/>
    <property type="match status" value="1"/>
</dbReference>
<dbReference type="Pfam" id="PF17921">
    <property type="entry name" value="Integrase_H2C2"/>
    <property type="match status" value="1"/>
</dbReference>
<name>A0A1U8BMW6_NELNU</name>
<keyword evidence="3" id="KW-0540">Nuclease</keyword>
<evidence type="ECO:0000256" key="8">
    <source>
        <dbReference type="SAM" id="MobiDB-lite"/>
    </source>
</evidence>
<dbReference type="eggNOG" id="KOG0017">
    <property type="taxonomic scope" value="Eukaryota"/>
</dbReference>
<dbReference type="GO" id="GO:0003964">
    <property type="term" value="F:RNA-directed DNA polymerase activity"/>
    <property type="evidence" value="ECO:0007669"/>
    <property type="project" value="UniProtKB-KW"/>
</dbReference>
<evidence type="ECO:0000256" key="4">
    <source>
        <dbReference type="ARBA" id="ARBA00022759"/>
    </source>
</evidence>
<dbReference type="InterPro" id="IPR012337">
    <property type="entry name" value="RNaseH-like_sf"/>
</dbReference>
<evidence type="ECO:0000256" key="5">
    <source>
        <dbReference type="ARBA" id="ARBA00022801"/>
    </source>
</evidence>
<reference evidence="11" key="1">
    <citation type="submission" date="2025-08" db="UniProtKB">
        <authorList>
            <consortium name="RefSeq"/>
        </authorList>
    </citation>
    <scope>IDENTIFICATION</scope>
</reference>
<dbReference type="InterPro" id="IPR041373">
    <property type="entry name" value="RT_RNaseH"/>
</dbReference>
<keyword evidence="7" id="KW-0175">Coiled coil</keyword>
<keyword evidence="1" id="KW-0808">Transferase</keyword>
<keyword evidence="5" id="KW-0378">Hydrolase</keyword>
<dbReference type="KEGG" id="nnu:104612828"/>
<organism evidence="10 11">
    <name type="scientific">Nelumbo nucifera</name>
    <name type="common">Sacred lotus</name>
    <dbReference type="NCBI Taxonomy" id="4432"/>
    <lineage>
        <taxon>Eukaryota</taxon>
        <taxon>Viridiplantae</taxon>
        <taxon>Streptophyta</taxon>
        <taxon>Embryophyta</taxon>
        <taxon>Tracheophyta</taxon>
        <taxon>Spermatophyta</taxon>
        <taxon>Magnoliopsida</taxon>
        <taxon>Proteales</taxon>
        <taxon>Nelumbonaceae</taxon>
        <taxon>Nelumbo</taxon>
    </lineage>
</organism>
<dbReference type="GO" id="GO:0004519">
    <property type="term" value="F:endonuclease activity"/>
    <property type="evidence" value="ECO:0007669"/>
    <property type="project" value="UniProtKB-KW"/>
</dbReference>
<dbReference type="Gene3D" id="3.30.420.10">
    <property type="entry name" value="Ribonuclease H-like superfamily/Ribonuclease H"/>
    <property type="match status" value="1"/>
</dbReference>
<feature type="coiled-coil region" evidence="7">
    <location>
        <begin position="868"/>
        <end position="903"/>
    </location>
</feature>
<dbReference type="InterPro" id="IPR043502">
    <property type="entry name" value="DNA/RNA_pol_sf"/>
</dbReference>
<dbReference type="OrthoDB" id="407598at2759"/>
<evidence type="ECO:0000313" key="11">
    <source>
        <dbReference type="RefSeq" id="XP_010278719.1"/>
    </source>
</evidence>
<dbReference type="InterPro" id="IPR001584">
    <property type="entry name" value="Integrase_cat-core"/>
</dbReference>
<keyword evidence="4" id="KW-0255">Endonuclease</keyword>
<feature type="compositionally biased region" description="Acidic residues" evidence="8">
    <location>
        <begin position="207"/>
        <end position="228"/>
    </location>
</feature>
<dbReference type="PROSITE" id="PS50994">
    <property type="entry name" value="INTEGRASE"/>
    <property type="match status" value="1"/>
</dbReference>
<gene>
    <name evidence="11" type="primary">LOC104612828</name>
</gene>
<keyword evidence="10" id="KW-1185">Reference proteome</keyword>
<dbReference type="Pfam" id="PF03732">
    <property type="entry name" value="Retrotrans_gag"/>
    <property type="match status" value="1"/>
</dbReference>
<evidence type="ECO:0000256" key="6">
    <source>
        <dbReference type="ARBA" id="ARBA00022918"/>
    </source>
</evidence>
<evidence type="ECO:0000256" key="3">
    <source>
        <dbReference type="ARBA" id="ARBA00022722"/>
    </source>
</evidence>
<evidence type="ECO:0000313" key="10">
    <source>
        <dbReference type="Proteomes" id="UP000189703"/>
    </source>
</evidence>
<dbReference type="STRING" id="4432.A0A1U8BMW6"/>
<dbReference type="GeneID" id="104612828"/>
<evidence type="ECO:0000256" key="2">
    <source>
        <dbReference type="ARBA" id="ARBA00022695"/>
    </source>
</evidence>
<dbReference type="PANTHER" id="PTHR35046:SF18">
    <property type="entry name" value="RNA-DIRECTED DNA POLYMERASE"/>
    <property type="match status" value="1"/>
</dbReference>
<protein>
    <submittedName>
        <fullName evidence="11">Uncharacterized protein LOC104612828</fullName>
    </submittedName>
</protein>